<protein>
    <submittedName>
        <fullName evidence="2">Uncharacterized protein</fullName>
    </submittedName>
</protein>
<name>A0A7X0D3U8_9ACTN</name>
<dbReference type="Proteomes" id="UP000546642">
    <property type="component" value="Unassembled WGS sequence"/>
</dbReference>
<proteinExistence type="predicted"/>
<dbReference type="PROSITE" id="PS51257">
    <property type="entry name" value="PROKAR_LIPOPROTEIN"/>
    <property type="match status" value="1"/>
</dbReference>
<evidence type="ECO:0000313" key="3">
    <source>
        <dbReference type="Proteomes" id="UP000546642"/>
    </source>
</evidence>
<feature type="compositionally biased region" description="Acidic residues" evidence="1">
    <location>
        <begin position="159"/>
        <end position="173"/>
    </location>
</feature>
<evidence type="ECO:0000313" key="2">
    <source>
        <dbReference type="EMBL" id="MBB6170597.1"/>
    </source>
</evidence>
<feature type="region of interest" description="Disordered" evidence="1">
    <location>
        <begin position="129"/>
        <end position="175"/>
    </location>
</feature>
<feature type="region of interest" description="Disordered" evidence="1">
    <location>
        <begin position="29"/>
        <end position="53"/>
    </location>
</feature>
<dbReference type="EMBL" id="JACHDS010000001">
    <property type="protein sequence ID" value="MBB6170597.1"/>
    <property type="molecule type" value="Genomic_DNA"/>
</dbReference>
<organism evidence="2 3">
    <name type="scientific">Nocardiopsis mwathae</name>
    <dbReference type="NCBI Taxonomy" id="1472723"/>
    <lineage>
        <taxon>Bacteria</taxon>
        <taxon>Bacillati</taxon>
        <taxon>Actinomycetota</taxon>
        <taxon>Actinomycetes</taxon>
        <taxon>Streptosporangiales</taxon>
        <taxon>Nocardiopsidaceae</taxon>
        <taxon>Nocardiopsis</taxon>
    </lineage>
</organism>
<comment type="caution">
    <text evidence="2">The sequence shown here is derived from an EMBL/GenBank/DDBJ whole genome shotgun (WGS) entry which is preliminary data.</text>
</comment>
<evidence type="ECO:0000256" key="1">
    <source>
        <dbReference type="SAM" id="MobiDB-lite"/>
    </source>
</evidence>
<dbReference type="RefSeq" id="WP_184073347.1">
    <property type="nucleotide sequence ID" value="NZ_JACHDS010000001.1"/>
</dbReference>
<accession>A0A7X0D3U8</accession>
<dbReference type="AlphaFoldDB" id="A0A7X0D3U8"/>
<keyword evidence="3" id="KW-1185">Reference proteome</keyword>
<sequence length="218" mass="22953">MRSVPHRRRPSSGLAAGVVLLAVGTACGGGQQTRGDAEASPPPVPDGFVAHDSDGIGYALPDDFGDRPAQVEILVADDTADSVDEVARDALAVFQRDTRLTYTDREYEYPVPGAEDAQRSDYEFSGEYAPDLIRRPDGEGATADPSEADGTPSPTVGDGDGDPEPTDGTDDTDDTVRGVDVAMLLDDGTGVTFRITAADRYLDDALADRIIGTLYVMG</sequence>
<reference evidence="2 3" key="1">
    <citation type="submission" date="2020-08" db="EMBL/GenBank/DDBJ databases">
        <title>Sequencing the genomes of 1000 actinobacteria strains.</title>
        <authorList>
            <person name="Klenk H.-P."/>
        </authorList>
    </citation>
    <scope>NUCLEOTIDE SEQUENCE [LARGE SCALE GENOMIC DNA]</scope>
    <source>
        <strain evidence="2 3">DSM 46659</strain>
    </source>
</reference>
<gene>
    <name evidence="2" type="ORF">HNR23_000657</name>
</gene>